<dbReference type="InterPro" id="IPR011059">
    <property type="entry name" value="Metal-dep_hydrolase_composite"/>
</dbReference>
<dbReference type="InterPro" id="IPR006680">
    <property type="entry name" value="Amidohydro-rel"/>
</dbReference>
<dbReference type="SUPFAM" id="SSF51338">
    <property type="entry name" value="Composite domain of metallo-dependent hydrolases"/>
    <property type="match status" value="1"/>
</dbReference>
<feature type="active site" description="Proton donor/acceptor" evidence="6">
    <location>
        <position position="287"/>
    </location>
</feature>
<dbReference type="OrthoDB" id="9776488at2"/>
<evidence type="ECO:0000313" key="11">
    <source>
        <dbReference type="Proteomes" id="UP000294621"/>
    </source>
</evidence>
<dbReference type="Gene3D" id="3.20.20.140">
    <property type="entry name" value="Metal-dependent hydrolases"/>
    <property type="match status" value="1"/>
</dbReference>
<dbReference type="EMBL" id="SMZQ01000003">
    <property type="protein sequence ID" value="TDL38784.1"/>
    <property type="molecule type" value="Genomic_DNA"/>
</dbReference>
<dbReference type="RefSeq" id="WP_133347828.1">
    <property type="nucleotide sequence ID" value="NZ_SMZQ01000003.1"/>
</dbReference>
<evidence type="ECO:0000256" key="5">
    <source>
        <dbReference type="PIRNR" id="PIRNR038994"/>
    </source>
</evidence>
<gene>
    <name evidence="10" type="ORF">E2R57_07530</name>
</gene>
<evidence type="ECO:0000256" key="8">
    <source>
        <dbReference type="PIRSR" id="PIRSR038994-3"/>
    </source>
</evidence>
<feature type="binding site" evidence="7">
    <location>
        <begin position="321"/>
        <end position="323"/>
    </location>
    <ligand>
        <name>substrate</name>
    </ligand>
</feature>
<dbReference type="PANTHER" id="PTHR11113:SF14">
    <property type="entry name" value="N-ACETYLGLUCOSAMINE-6-PHOSPHATE DEACETYLASE"/>
    <property type="match status" value="1"/>
</dbReference>
<evidence type="ECO:0000256" key="6">
    <source>
        <dbReference type="PIRSR" id="PIRSR038994-1"/>
    </source>
</evidence>
<evidence type="ECO:0000259" key="9">
    <source>
        <dbReference type="Pfam" id="PF01979"/>
    </source>
</evidence>
<dbReference type="PANTHER" id="PTHR11113">
    <property type="entry name" value="N-ACETYLGLUCOSAMINE-6-PHOSPHATE DEACETYLASE"/>
    <property type="match status" value="1"/>
</dbReference>
<evidence type="ECO:0000256" key="7">
    <source>
        <dbReference type="PIRSR" id="PIRSR038994-2"/>
    </source>
</evidence>
<feature type="binding site" evidence="7">
    <location>
        <begin position="229"/>
        <end position="230"/>
    </location>
    <ligand>
        <name>substrate</name>
    </ligand>
</feature>
<keyword evidence="4 5" id="KW-0119">Carbohydrate metabolism</keyword>
<feature type="domain" description="Amidohydrolase-related" evidence="9">
    <location>
        <begin position="225"/>
        <end position="393"/>
    </location>
</feature>
<feature type="binding site" evidence="8">
    <location>
        <position position="191"/>
    </location>
    <ligand>
        <name>Zn(2+)</name>
        <dbReference type="ChEBI" id="CHEBI:29105"/>
    </ligand>
</feature>
<keyword evidence="2 8" id="KW-0479">Metal-binding</keyword>
<feature type="binding site" evidence="7">
    <location>
        <position position="264"/>
    </location>
    <ligand>
        <name>substrate</name>
    </ligand>
</feature>
<dbReference type="SUPFAM" id="SSF51556">
    <property type="entry name" value="Metallo-dependent hydrolases"/>
    <property type="match status" value="1"/>
</dbReference>
<dbReference type="GO" id="GO:0046872">
    <property type="term" value="F:metal ion binding"/>
    <property type="evidence" value="ECO:0007669"/>
    <property type="project" value="UniProtKB-KW"/>
</dbReference>
<feature type="binding site" evidence="8">
    <location>
        <position position="125"/>
    </location>
    <ligand>
        <name>Zn(2+)</name>
        <dbReference type="ChEBI" id="CHEBI:29105"/>
    </ligand>
</feature>
<dbReference type="GO" id="GO:0008448">
    <property type="term" value="F:N-acetylglucosamine-6-phosphate deacetylase activity"/>
    <property type="evidence" value="ECO:0007669"/>
    <property type="project" value="InterPro"/>
</dbReference>
<dbReference type="InterPro" id="IPR032466">
    <property type="entry name" value="Metal_Hydrolase"/>
</dbReference>
<keyword evidence="3 5" id="KW-0378">Hydrolase</keyword>
<dbReference type="PIRSF" id="PIRSF038994">
    <property type="entry name" value="NagA"/>
    <property type="match status" value="1"/>
</dbReference>
<proteinExistence type="inferred from homology"/>
<protein>
    <submittedName>
        <fullName evidence="10">N-acetylglucosamine-6-phosphate deacetylase</fullName>
    </submittedName>
</protein>
<comment type="similarity">
    <text evidence="1 5">Belongs to the metallo-dependent hydrolases superfamily. NagA family.</text>
</comment>
<dbReference type="GO" id="GO:0006046">
    <property type="term" value="P:N-acetylglucosamine catabolic process"/>
    <property type="evidence" value="ECO:0007669"/>
    <property type="project" value="TreeGrafter"/>
</dbReference>
<evidence type="ECO:0000256" key="2">
    <source>
        <dbReference type="ARBA" id="ARBA00022723"/>
    </source>
</evidence>
<dbReference type="AlphaFoldDB" id="A0A4R5Y313"/>
<dbReference type="Proteomes" id="UP000294621">
    <property type="component" value="Unassembled WGS sequence"/>
</dbReference>
<feature type="binding site" evidence="8">
    <location>
        <position position="226"/>
    </location>
    <ligand>
        <name>Zn(2+)</name>
        <dbReference type="ChEBI" id="CHEBI:29105"/>
    </ligand>
</feature>
<comment type="caution">
    <text evidence="10">The sequence shown here is derived from an EMBL/GenBank/DDBJ whole genome shotgun (WGS) entry which is preliminary data.</text>
</comment>
<dbReference type="InterPro" id="IPR003764">
    <property type="entry name" value="GlcNAc_6-P_deAcase"/>
</dbReference>
<evidence type="ECO:0000256" key="1">
    <source>
        <dbReference type="ARBA" id="ARBA00010716"/>
    </source>
</evidence>
<reference evidence="10 11" key="1">
    <citation type="submission" date="2019-03" db="EMBL/GenBank/DDBJ databases">
        <title>Genome Sequencing and Assembly of Various Microbes Isolated from Partially Reclaimed Soil and Acid Mine Drainage (AMD) Site.</title>
        <authorList>
            <person name="Steinbock B."/>
            <person name="Bechtold R."/>
            <person name="Sevigny J.L."/>
            <person name="Thomas D."/>
            <person name="Cuthill L.R."/>
            <person name="Aveiro Johannsen E.J."/>
            <person name="Thomas K."/>
            <person name="Ghosh A."/>
        </authorList>
    </citation>
    <scope>NUCLEOTIDE SEQUENCE [LARGE SCALE GENOMIC DNA]</scope>
    <source>
        <strain evidence="10 11">S-A1</strain>
    </source>
</reference>
<evidence type="ECO:0000256" key="4">
    <source>
        <dbReference type="ARBA" id="ARBA00023277"/>
    </source>
</evidence>
<dbReference type="Pfam" id="PF01979">
    <property type="entry name" value="Amidohydro_1"/>
    <property type="match status" value="1"/>
</dbReference>
<sequence length="400" mass="39748">MSNEVVLRGRIVTGSMDIADGVIAADAGRVTYSGPASEYRGKAGPATDNILLPGLVDLHCHGANGSDFSDGSADGARSAARYLHSRGTTTLLASLVTGSPANLVRNLSVLRTLAAEGLIAGSHLEGPFLAAGQCGAHDPSLLLEPDPALVTELLEAAGPSLASMTLAAELPGASGLVDLLAPRGIIPSLGHTAAHPAAAAGFLEHAAAALSAPSNPTGRFRPTVTHLFNAMPALHHRSPGPVSASLSAARAGNAVVELIADGVHLAPETVKLVFDLVGAENIALVTDSMAATGLQDGAYQLGSLAVTVDHSVARVDSTGAIAGGTATLLDVVRTTVAAGVPLQDAVLSATAVPAAVLGLSSQAGDLHAGLPADVVVVSPGLTLAGVLRRGEWVAALAPTA</sequence>
<comment type="cofactor">
    <cofactor evidence="8">
        <name>a divalent metal cation</name>
        <dbReference type="ChEBI" id="CHEBI:60240"/>
    </cofactor>
    <text evidence="8">Binds 1 divalent metal cation per subunit.</text>
</comment>
<accession>A0A4R5Y313</accession>
<feature type="binding site" evidence="7">
    <location>
        <position position="136"/>
    </location>
    <ligand>
        <name>substrate</name>
    </ligand>
</feature>
<dbReference type="STRING" id="683150.G205_03641"/>
<dbReference type="Gene3D" id="2.30.40.10">
    <property type="entry name" value="Urease, subunit C, domain 1"/>
    <property type="match status" value="1"/>
</dbReference>
<organism evidence="10 11">
    <name type="scientific">Arthrobacter nitrophenolicus</name>
    <dbReference type="NCBI Taxonomy" id="683150"/>
    <lineage>
        <taxon>Bacteria</taxon>
        <taxon>Bacillati</taxon>
        <taxon>Actinomycetota</taxon>
        <taxon>Actinomycetes</taxon>
        <taxon>Micrococcales</taxon>
        <taxon>Micrococcaceae</taxon>
        <taxon>Arthrobacter</taxon>
    </lineage>
</organism>
<name>A0A4R5Y313_9MICC</name>
<evidence type="ECO:0000313" key="10">
    <source>
        <dbReference type="EMBL" id="TDL38784.1"/>
    </source>
</evidence>
<feature type="binding site" evidence="7">
    <location>
        <position position="237"/>
    </location>
    <ligand>
        <name>substrate</name>
    </ligand>
</feature>
<evidence type="ECO:0000256" key="3">
    <source>
        <dbReference type="ARBA" id="ARBA00022801"/>
    </source>
</evidence>